<keyword evidence="6" id="KW-0694">RNA-binding</keyword>
<evidence type="ECO:0000256" key="8">
    <source>
        <dbReference type="SAM" id="MobiDB-lite"/>
    </source>
</evidence>
<dbReference type="InterPro" id="IPR003890">
    <property type="entry name" value="MIF4G-like_typ-3"/>
</dbReference>
<evidence type="ECO:0000256" key="7">
    <source>
        <dbReference type="ARBA" id="ARBA00022917"/>
    </source>
</evidence>
<organism evidence="10 11">
    <name type="scientific">Armillaria tabescens</name>
    <name type="common">Ringless honey mushroom</name>
    <name type="synonym">Agaricus tabescens</name>
    <dbReference type="NCBI Taxonomy" id="1929756"/>
    <lineage>
        <taxon>Eukaryota</taxon>
        <taxon>Fungi</taxon>
        <taxon>Dikarya</taxon>
        <taxon>Basidiomycota</taxon>
        <taxon>Agaricomycotina</taxon>
        <taxon>Agaricomycetes</taxon>
        <taxon>Agaricomycetidae</taxon>
        <taxon>Agaricales</taxon>
        <taxon>Marasmiineae</taxon>
        <taxon>Physalacriaceae</taxon>
        <taxon>Desarmillaria</taxon>
    </lineage>
</organism>
<keyword evidence="3" id="KW-0963">Cytoplasm</keyword>
<feature type="region of interest" description="Disordered" evidence="8">
    <location>
        <begin position="771"/>
        <end position="821"/>
    </location>
</feature>
<dbReference type="PANTHER" id="PTHR23253:SF9">
    <property type="entry name" value="EUKARYOTIC TRANSLATION INITIATION FACTOR 4 GAMMA 2"/>
    <property type="match status" value="1"/>
</dbReference>
<name>A0AA39N6D8_ARMTA</name>
<feature type="compositionally biased region" description="Basic and acidic residues" evidence="8">
    <location>
        <begin position="456"/>
        <end position="626"/>
    </location>
</feature>
<feature type="region of interest" description="Disordered" evidence="8">
    <location>
        <begin position="1235"/>
        <end position="1395"/>
    </location>
</feature>
<dbReference type="Gene3D" id="1.25.40.180">
    <property type="match status" value="2"/>
</dbReference>
<keyword evidence="7" id="KW-0648">Protein biosynthesis</keyword>
<feature type="compositionally biased region" description="Pro residues" evidence="8">
    <location>
        <begin position="265"/>
        <end position="277"/>
    </location>
</feature>
<feature type="region of interest" description="Disordered" evidence="8">
    <location>
        <begin position="426"/>
        <end position="699"/>
    </location>
</feature>
<feature type="compositionally biased region" description="Polar residues" evidence="8">
    <location>
        <begin position="42"/>
        <end position="57"/>
    </location>
</feature>
<evidence type="ECO:0000256" key="4">
    <source>
        <dbReference type="ARBA" id="ARBA00022540"/>
    </source>
</evidence>
<dbReference type="GO" id="GO:0003729">
    <property type="term" value="F:mRNA binding"/>
    <property type="evidence" value="ECO:0007669"/>
    <property type="project" value="TreeGrafter"/>
</dbReference>
<feature type="region of interest" description="Disordered" evidence="8">
    <location>
        <begin position="854"/>
        <end position="919"/>
    </location>
</feature>
<gene>
    <name evidence="10" type="ORF">EV420DRAFT_1629253</name>
</gene>
<comment type="subcellular location">
    <subcellularLocation>
        <location evidence="1">Cytoplasm</location>
    </subcellularLocation>
</comment>
<comment type="similarity">
    <text evidence="2">Belongs to the eukaryotic initiation factor 4G family.</text>
</comment>
<feature type="compositionally biased region" description="Low complexity" evidence="8">
    <location>
        <begin position="1236"/>
        <end position="1251"/>
    </location>
</feature>
<feature type="compositionally biased region" description="Low complexity" evidence="8">
    <location>
        <begin position="158"/>
        <end position="178"/>
    </location>
</feature>
<feature type="compositionally biased region" description="Low complexity" evidence="8">
    <location>
        <begin position="652"/>
        <end position="663"/>
    </location>
</feature>
<dbReference type="Pfam" id="PF12152">
    <property type="entry name" value="eIF_4G1"/>
    <property type="match status" value="1"/>
</dbReference>
<dbReference type="InterPro" id="IPR036211">
    <property type="entry name" value="eIF4G_eIF4E-bd_sf"/>
</dbReference>
<dbReference type="EMBL" id="JAUEPS010000015">
    <property type="protein sequence ID" value="KAK0459124.1"/>
    <property type="molecule type" value="Genomic_DNA"/>
</dbReference>
<dbReference type="RefSeq" id="XP_060331350.1">
    <property type="nucleotide sequence ID" value="XM_060476086.1"/>
</dbReference>
<feature type="compositionally biased region" description="Low complexity" evidence="8">
    <location>
        <begin position="26"/>
        <end position="41"/>
    </location>
</feature>
<dbReference type="SUPFAM" id="SSF48371">
    <property type="entry name" value="ARM repeat"/>
    <property type="match status" value="2"/>
</dbReference>
<dbReference type="FunFam" id="1.25.40.180:FF:000020">
    <property type="entry name" value="Eukaryotic translation initiation factor subunit"/>
    <property type="match status" value="1"/>
</dbReference>
<feature type="compositionally biased region" description="Low complexity" evidence="8">
    <location>
        <begin position="627"/>
        <end position="641"/>
    </location>
</feature>
<dbReference type="InterPro" id="IPR016024">
    <property type="entry name" value="ARM-type_fold"/>
</dbReference>
<evidence type="ECO:0000256" key="2">
    <source>
        <dbReference type="ARBA" id="ARBA00005775"/>
    </source>
</evidence>
<feature type="region of interest" description="Disordered" evidence="8">
    <location>
        <begin position="1"/>
        <end position="279"/>
    </location>
</feature>
<evidence type="ECO:0000313" key="11">
    <source>
        <dbReference type="Proteomes" id="UP001175211"/>
    </source>
</evidence>
<keyword evidence="11" id="KW-1185">Reference proteome</keyword>
<feature type="compositionally biased region" description="Acidic residues" evidence="8">
    <location>
        <begin position="1375"/>
        <end position="1389"/>
    </location>
</feature>
<evidence type="ECO:0000259" key="9">
    <source>
        <dbReference type="PROSITE" id="PS51366"/>
    </source>
</evidence>
<feature type="compositionally biased region" description="Low complexity" evidence="8">
    <location>
        <begin position="343"/>
        <end position="355"/>
    </location>
</feature>
<feature type="compositionally biased region" description="Low complexity" evidence="8">
    <location>
        <begin position="1324"/>
        <end position="1337"/>
    </location>
</feature>
<dbReference type="Proteomes" id="UP001175211">
    <property type="component" value="Unassembled WGS sequence"/>
</dbReference>
<keyword evidence="4" id="KW-0396">Initiation factor</keyword>
<dbReference type="SMART" id="SM00543">
    <property type="entry name" value="MIF4G"/>
    <property type="match status" value="1"/>
</dbReference>
<dbReference type="GO" id="GO:0016281">
    <property type="term" value="C:eukaryotic translation initiation factor 4F complex"/>
    <property type="evidence" value="ECO:0007669"/>
    <property type="project" value="TreeGrafter"/>
</dbReference>
<feature type="compositionally biased region" description="Pro residues" evidence="8">
    <location>
        <begin position="179"/>
        <end position="189"/>
    </location>
</feature>
<evidence type="ECO:0000256" key="3">
    <source>
        <dbReference type="ARBA" id="ARBA00022490"/>
    </source>
</evidence>
<evidence type="ECO:0000256" key="5">
    <source>
        <dbReference type="ARBA" id="ARBA00022553"/>
    </source>
</evidence>
<feature type="region of interest" description="Disordered" evidence="8">
    <location>
        <begin position="305"/>
        <end position="407"/>
    </location>
</feature>
<feature type="compositionally biased region" description="Low complexity" evidence="8">
    <location>
        <begin position="213"/>
        <end position="226"/>
    </location>
</feature>
<dbReference type="Gene3D" id="1.20.970.30">
    <property type="entry name" value="eIF4G, eIF4E-binding domain"/>
    <property type="match status" value="1"/>
</dbReference>
<dbReference type="PROSITE" id="PS51366">
    <property type="entry name" value="MI"/>
    <property type="match status" value="1"/>
</dbReference>
<feature type="compositionally biased region" description="Polar residues" evidence="8">
    <location>
        <begin position="117"/>
        <end position="143"/>
    </location>
</feature>
<sequence length="1523" mass="165295">MSKSATATVPKIPAQLPTQSAWSRGPPQTASSSRSQSPAPQNTTVHATHSRRPSTLGQGIHIKDGVSIPRNNVGAAKQGPAVSFGSIDDVSAPMSSSPAATPPIKSEGVKTFGTVPATVSQVNGKSSVSIAKPGSSSNTSTTPHKPRKQDIAKLFQNPSSAPPSQASSDTSSPNIRPSNLPPSSQPPSIPSSSSSHPPYSPFVPQNGMRPQQPNAGPNASASGSGPRSPPYQRQVPNGNAPRIPSGPTGPGAPQMSGGLGSPRMTPHPPPANMPPPMQTQMAWQPNYYYMGDQPYMYPWYAMPQQHQMPPQQPQHHPPPPGGHGPPHNGIPVSPRNHPPPLQGPGTPTPAHAVPATHPPHLPPTMSHSSSGSIGGLSSPPPTPSSASMPGTGRLNTSASAFVPGQRSSARISLKNAEGMEINLENLKNQKLSPALSGTALPPVVSAHSSPGRRPAVRMESEEERSKRLAGEREKEQAKVKAEADSKAKKEKEERERRAKEEKEKKEKEAKERREKEEKERLEKEAKEKKEREEKEAKEKQEREAAEKKRLEEEAAEKERLKKEEEEKEKERLRLEEERRKAEEEAERKRLQQEQEEKEKERLRLEEEEKERARIAEEEAAKARAEAEAAAEVAAAAAAIAATKPEEGEVIEETSTAAADATATSKDKAKEKDLRINTTSPPSELPRRRPGPLDLSTTKANIPAPLPSALATARIIDDLGRVPYPEGIKSPRVELNINAKDGKFRYDRDFLLQFMLICKEKPESLPALDAIGLEPSDQSSYPMSRGGSGRHRQSSGPVPPQRQNSTGLGFNPGSSFGKGGSSAPFSMGMGNFGTIGGSKLNSDDRFNMSNNMRATSVSGAAPMPFGRPTQMQRTASQGGPGGAPMGSNRTRSKRGEKRNDSNRVPTGPGSQHGYSMGGHGSAAALAQSMLEPVAPLQQSANRWDRRVLSSNDPDSPDVVDRKVKGLLNKLTMEKFDSISDQIIAWANKSEKEKDGRTLIQVIRLVFEKATDEATWSEMYARLCRKMMEQISAKVQDDGIKNSEGKPIAGGQLFRKYLLNRCQEDFERGWVAKEATAAAAASKAIEDQAAKAAAEKKGDGEEEIALYSEEYYAAQKAKRQGLGLIKFIGELFKLQMLTERIMHECVKKLLGNVENPEEEEIESLCKLLTTVGQLLDTSKARAHMDVYFSRMKELTKSPNVSSRMQFMLQDVLELPVMLLPAPTTIAQIHEAAAKEKAAQAQESYQRQMSMSRGGSRRGGERGEIPQVGPDGWAVAGGNSAPRPQPKAGDLSKFGQISSKGAPLTFGPQSSIYAGKKDKRESVQRTNSSSNMFSMLNNDSTPEATPKEMVQRKRLILAPRSKPVEGQENAPTTAESEGSSDEEVTTEPEPVEMSDKDAKKKIEEDIKEFSAVRNLDEAEVYFTQLPAKHHPLLVEKLISFAVESKEADAQLVSQFFSRASTKNLCTIADFESGFAAVVEFLDDIAIDAPMAFKLMATMMKGPAFDDEQRTRLASKTDNAKLLGLLS</sequence>
<feature type="compositionally biased region" description="Polar residues" evidence="8">
    <location>
        <begin position="393"/>
        <end position="407"/>
    </location>
</feature>
<feature type="compositionally biased region" description="Pro residues" evidence="8">
    <location>
        <begin position="310"/>
        <end position="323"/>
    </location>
</feature>
<feature type="compositionally biased region" description="Low complexity" evidence="8">
    <location>
        <begin position="363"/>
        <end position="377"/>
    </location>
</feature>
<dbReference type="SUPFAM" id="SSF101489">
    <property type="entry name" value="Eukaryotic initiation factor 4f subunit eIF4g, eIF4e-binding domain"/>
    <property type="match status" value="1"/>
</dbReference>
<keyword evidence="5" id="KW-0597">Phosphoprotein</keyword>
<reference evidence="10" key="1">
    <citation type="submission" date="2023-06" db="EMBL/GenBank/DDBJ databases">
        <authorList>
            <consortium name="Lawrence Berkeley National Laboratory"/>
            <person name="Ahrendt S."/>
            <person name="Sahu N."/>
            <person name="Indic B."/>
            <person name="Wong-Bajracharya J."/>
            <person name="Merenyi Z."/>
            <person name="Ke H.-M."/>
            <person name="Monk M."/>
            <person name="Kocsube S."/>
            <person name="Drula E."/>
            <person name="Lipzen A."/>
            <person name="Balint B."/>
            <person name="Henrissat B."/>
            <person name="Andreopoulos B."/>
            <person name="Martin F.M."/>
            <person name="Harder C.B."/>
            <person name="Rigling D."/>
            <person name="Ford K.L."/>
            <person name="Foster G.D."/>
            <person name="Pangilinan J."/>
            <person name="Papanicolaou A."/>
            <person name="Barry K."/>
            <person name="LaButti K."/>
            <person name="Viragh M."/>
            <person name="Koriabine M."/>
            <person name="Yan M."/>
            <person name="Riley R."/>
            <person name="Champramary S."/>
            <person name="Plett K.L."/>
            <person name="Tsai I.J."/>
            <person name="Slot J."/>
            <person name="Sipos G."/>
            <person name="Plett J."/>
            <person name="Nagy L.G."/>
            <person name="Grigoriev I.V."/>
        </authorList>
    </citation>
    <scope>NUCLEOTIDE SEQUENCE</scope>
    <source>
        <strain evidence="10">CCBAS 213</strain>
    </source>
</reference>
<feature type="compositionally biased region" description="Basic and acidic residues" evidence="8">
    <location>
        <begin position="664"/>
        <end position="674"/>
    </location>
</feature>
<dbReference type="InterPro" id="IPR022745">
    <property type="entry name" value="eIF4G1_eIF4E-bd"/>
</dbReference>
<evidence type="ECO:0000256" key="6">
    <source>
        <dbReference type="ARBA" id="ARBA00022884"/>
    </source>
</evidence>
<dbReference type="InterPro" id="IPR003891">
    <property type="entry name" value="Initiation_fac_eIF4g_MI"/>
</dbReference>
<dbReference type="Pfam" id="PF02854">
    <property type="entry name" value="MIF4G"/>
    <property type="match status" value="1"/>
</dbReference>
<feature type="compositionally biased region" description="Polar residues" evidence="8">
    <location>
        <begin position="901"/>
        <end position="912"/>
    </location>
</feature>
<proteinExistence type="inferred from homology"/>
<comment type="caution">
    <text evidence="10">The sequence shown here is derived from an EMBL/GenBank/DDBJ whole genome shotgun (WGS) entry which is preliminary data.</text>
</comment>
<dbReference type="GeneID" id="85359634"/>
<dbReference type="PANTHER" id="PTHR23253">
    <property type="entry name" value="EUKARYOTIC TRANSLATION INITIATION FACTOR 4 GAMMA"/>
    <property type="match status" value="1"/>
</dbReference>
<dbReference type="GO" id="GO:0003743">
    <property type="term" value="F:translation initiation factor activity"/>
    <property type="evidence" value="ECO:0007669"/>
    <property type="project" value="UniProtKB-KW"/>
</dbReference>
<accession>A0AA39N6D8</accession>
<evidence type="ECO:0000313" key="10">
    <source>
        <dbReference type="EMBL" id="KAK0459124.1"/>
    </source>
</evidence>
<evidence type="ECO:0000256" key="1">
    <source>
        <dbReference type="ARBA" id="ARBA00004496"/>
    </source>
</evidence>
<feature type="compositionally biased region" description="Polar residues" evidence="8">
    <location>
        <begin position="800"/>
        <end position="813"/>
    </location>
</feature>
<dbReference type="GO" id="GO:0010494">
    <property type="term" value="C:cytoplasmic stress granule"/>
    <property type="evidence" value="ECO:0007669"/>
    <property type="project" value="UniProtKB-ARBA"/>
</dbReference>
<feature type="compositionally biased region" description="Low complexity" evidence="8">
    <location>
        <begin position="91"/>
        <end position="103"/>
    </location>
</feature>
<dbReference type="Pfam" id="PF02847">
    <property type="entry name" value="MA3"/>
    <property type="match status" value="1"/>
</dbReference>
<protein>
    <recommendedName>
        <fullName evidence="9">MI domain-containing protein</fullName>
    </recommendedName>
</protein>
<feature type="domain" description="MI" evidence="9">
    <location>
        <begin position="1394"/>
        <end position="1515"/>
    </location>
</feature>